<dbReference type="Gene3D" id="3.40.50.300">
    <property type="entry name" value="P-loop containing nucleotide triphosphate hydrolases"/>
    <property type="match status" value="1"/>
</dbReference>
<dbReference type="EMBL" id="CP070496">
    <property type="protein sequence ID" value="QSB04434.1"/>
    <property type="molecule type" value="Genomic_DNA"/>
</dbReference>
<proteinExistence type="predicted"/>
<dbReference type="AlphaFoldDB" id="A0A895XGG4"/>
<dbReference type="KEGG" id="nav:JQS30_11615"/>
<dbReference type="Pfam" id="PF13238">
    <property type="entry name" value="AAA_18"/>
    <property type="match status" value="1"/>
</dbReference>
<sequence length="164" mass="18099">MSKILVTGMSGTGKSTVLVELASRGHRVVDTDYHPEFEEAVPTQDGETEQLWRPDRINALLDGHRKGDLYVSACVSNQGQFYPKFDAVVLLSAPTAIVLERVETRPGNDYGKNPDERQEIVRYIDSVEPLLRQTSTHEIDTQVFVGEVADQLEVIAEASRGSAG</sequence>
<protein>
    <submittedName>
        <fullName evidence="1">AAA family ATPase</fullName>
    </submittedName>
</protein>
<gene>
    <name evidence="1" type="ORF">JQS30_11615</name>
</gene>
<organism evidence="1 2">
    <name type="scientific">Natronoglycomyces albus</name>
    <dbReference type="NCBI Taxonomy" id="2811108"/>
    <lineage>
        <taxon>Bacteria</taxon>
        <taxon>Bacillati</taxon>
        <taxon>Actinomycetota</taxon>
        <taxon>Actinomycetes</taxon>
        <taxon>Glycomycetales</taxon>
        <taxon>Glycomycetaceae</taxon>
        <taxon>Natronoglycomyces</taxon>
    </lineage>
</organism>
<reference evidence="1" key="1">
    <citation type="submission" date="2021-02" db="EMBL/GenBank/DDBJ databases">
        <title>Natronoglycomyces albus gen. nov., sp. nov, a haloalkaliphilic actinobacterium from a soda solonchak soil.</title>
        <authorList>
            <person name="Sorokin D.Y."/>
            <person name="Khijniak T.V."/>
            <person name="Zakharycheva A.P."/>
            <person name="Boueva O.V."/>
            <person name="Ariskina E.V."/>
            <person name="Hahnke R.L."/>
            <person name="Bunk B."/>
            <person name="Sproer C."/>
            <person name="Schumann P."/>
            <person name="Evtushenko L.I."/>
            <person name="Kublanov I.V."/>
        </authorList>
    </citation>
    <scope>NUCLEOTIDE SEQUENCE</scope>
    <source>
        <strain evidence="1">DSM 106290</strain>
    </source>
</reference>
<evidence type="ECO:0000313" key="2">
    <source>
        <dbReference type="Proteomes" id="UP000662939"/>
    </source>
</evidence>
<dbReference type="InterPro" id="IPR027417">
    <property type="entry name" value="P-loop_NTPase"/>
</dbReference>
<dbReference type="Proteomes" id="UP000662939">
    <property type="component" value="Chromosome"/>
</dbReference>
<dbReference type="SUPFAM" id="SSF52540">
    <property type="entry name" value="P-loop containing nucleoside triphosphate hydrolases"/>
    <property type="match status" value="1"/>
</dbReference>
<name>A0A895XGG4_9ACTN</name>
<evidence type="ECO:0000313" key="1">
    <source>
        <dbReference type="EMBL" id="QSB04434.1"/>
    </source>
</evidence>
<accession>A0A895XGG4</accession>
<keyword evidence="2" id="KW-1185">Reference proteome</keyword>
<dbReference type="RefSeq" id="WP_213170431.1">
    <property type="nucleotide sequence ID" value="NZ_CP070496.1"/>
</dbReference>